<comment type="similarity">
    <text evidence="8 9">Belongs to the histone deacetylase family. HD Type 1 subfamily.</text>
</comment>
<dbReference type="InterPro" id="IPR023696">
    <property type="entry name" value="Ureohydrolase_dom_sf"/>
</dbReference>
<feature type="binding site" evidence="11">
    <location>
        <position position="180"/>
    </location>
    <ligand>
        <name>substrate</name>
    </ligand>
</feature>
<dbReference type="Gene3D" id="3.40.800.20">
    <property type="entry name" value="Histone deacetylase domain"/>
    <property type="match status" value="1"/>
</dbReference>
<comment type="subcellular location">
    <subcellularLocation>
        <location evidence="1 9">Nucleus</location>
    </subcellularLocation>
</comment>
<feature type="compositionally biased region" description="Acidic residues" evidence="13">
    <location>
        <begin position="478"/>
        <end position="488"/>
    </location>
</feature>
<dbReference type="AlphaFoldDB" id="A0A507EGR0"/>
<feature type="binding site" evidence="12">
    <location>
        <position position="207"/>
    </location>
    <ligand>
        <name>a divalent metal cation</name>
        <dbReference type="ChEBI" id="CHEBI:60240"/>
    </ligand>
</feature>
<evidence type="ECO:0000313" key="16">
    <source>
        <dbReference type="Proteomes" id="UP000318582"/>
    </source>
</evidence>
<dbReference type="PRINTS" id="PR01271">
    <property type="entry name" value="HISDACETLASE"/>
</dbReference>
<dbReference type="Proteomes" id="UP000318582">
    <property type="component" value="Unassembled WGS sequence"/>
</dbReference>
<evidence type="ECO:0000256" key="5">
    <source>
        <dbReference type="ARBA" id="ARBA00023015"/>
    </source>
</evidence>
<evidence type="ECO:0000256" key="6">
    <source>
        <dbReference type="ARBA" id="ARBA00023163"/>
    </source>
</evidence>
<evidence type="ECO:0000313" key="15">
    <source>
        <dbReference type="EMBL" id="TPX62585.1"/>
    </source>
</evidence>
<evidence type="ECO:0000259" key="14">
    <source>
        <dbReference type="Pfam" id="PF00850"/>
    </source>
</evidence>
<dbReference type="PANTHER" id="PTHR10625">
    <property type="entry name" value="HISTONE DEACETYLASE HDAC1-RELATED"/>
    <property type="match status" value="1"/>
</dbReference>
<protein>
    <recommendedName>
        <fullName evidence="2 9">Histone deacetylase</fullName>
        <ecNumber evidence="2 9">3.5.1.98</ecNumber>
    </recommendedName>
</protein>
<feature type="compositionally biased region" description="Basic and acidic residues" evidence="13">
    <location>
        <begin position="460"/>
        <end position="477"/>
    </location>
</feature>
<feature type="binding site" evidence="12">
    <location>
        <position position="296"/>
    </location>
    <ligand>
        <name>a divalent metal cation</name>
        <dbReference type="ChEBI" id="CHEBI:60240"/>
    </ligand>
</feature>
<evidence type="ECO:0000256" key="7">
    <source>
        <dbReference type="ARBA" id="ARBA00023242"/>
    </source>
</evidence>
<dbReference type="InterPro" id="IPR037138">
    <property type="entry name" value="His_deacetylse_dom_sf"/>
</dbReference>
<dbReference type="GO" id="GO:0070210">
    <property type="term" value="C:Rpd3L-Expanded complex"/>
    <property type="evidence" value="ECO:0007669"/>
    <property type="project" value="TreeGrafter"/>
</dbReference>
<evidence type="ECO:0000256" key="1">
    <source>
        <dbReference type="ARBA" id="ARBA00004123"/>
    </source>
</evidence>
<name>A0A507EGR0_9FUNG</name>
<keyword evidence="7 9" id="KW-0539">Nucleus</keyword>
<evidence type="ECO:0000256" key="13">
    <source>
        <dbReference type="SAM" id="MobiDB-lite"/>
    </source>
</evidence>
<evidence type="ECO:0000256" key="10">
    <source>
        <dbReference type="PIRSR" id="PIRSR037913-1"/>
    </source>
</evidence>
<evidence type="ECO:0000256" key="3">
    <source>
        <dbReference type="ARBA" id="ARBA00022801"/>
    </source>
</evidence>
<dbReference type="GO" id="GO:0034967">
    <property type="term" value="C:Set3 complex"/>
    <property type="evidence" value="ECO:0007669"/>
    <property type="project" value="UniProtKB-ARBA"/>
</dbReference>
<feature type="binding site" evidence="11">
    <location>
        <position position="130"/>
    </location>
    <ligand>
        <name>substrate</name>
    </ligand>
</feature>
<feature type="binding site" evidence="12">
    <location>
        <position position="209"/>
    </location>
    <ligand>
        <name>a divalent metal cation</name>
        <dbReference type="ChEBI" id="CHEBI:60240"/>
    </ligand>
</feature>
<dbReference type="EC" id="3.5.1.98" evidence="2 9"/>
<evidence type="ECO:0000256" key="12">
    <source>
        <dbReference type="PIRSR" id="PIRSR037913-3"/>
    </source>
</evidence>
<evidence type="ECO:0000256" key="11">
    <source>
        <dbReference type="PIRSR" id="PIRSR037913-2"/>
    </source>
</evidence>
<keyword evidence="6 9" id="KW-0804">Transcription</keyword>
<dbReference type="FunFam" id="3.40.800.20:FF:000007">
    <property type="entry name" value="Histone deacetylase"/>
    <property type="match status" value="1"/>
</dbReference>
<feature type="domain" description="Histone deacetylase" evidence="14">
    <location>
        <begin position="58"/>
        <end position="350"/>
    </location>
</feature>
<evidence type="ECO:0000256" key="2">
    <source>
        <dbReference type="ARBA" id="ARBA00012111"/>
    </source>
</evidence>
<dbReference type="PIRSF" id="PIRSF037913">
    <property type="entry name" value="His_deacetylse_1"/>
    <property type="match status" value="1"/>
</dbReference>
<dbReference type="InterPro" id="IPR023801">
    <property type="entry name" value="His_deacetylse_dom"/>
</dbReference>
<feature type="binding site" evidence="11">
    <location>
        <position position="335"/>
    </location>
    <ligand>
        <name>substrate</name>
    </ligand>
</feature>
<evidence type="ECO:0000256" key="8">
    <source>
        <dbReference type="ARBA" id="ARBA00061569"/>
    </source>
</evidence>
<feature type="region of interest" description="Disordered" evidence="13">
    <location>
        <begin position="460"/>
        <end position="488"/>
    </location>
</feature>
<evidence type="ECO:0000256" key="4">
    <source>
        <dbReference type="ARBA" id="ARBA00022853"/>
    </source>
</evidence>
<dbReference type="GO" id="GO:0046872">
    <property type="term" value="F:metal ion binding"/>
    <property type="evidence" value="ECO:0007669"/>
    <property type="project" value="UniProtKB-KW"/>
</dbReference>
<proteinExistence type="inferred from homology"/>
<dbReference type="InterPro" id="IPR003084">
    <property type="entry name" value="HDAC_I/II"/>
</dbReference>
<accession>A0A507EGR0</accession>
<dbReference type="PANTHER" id="PTHR10625:SF36">
    <property type="entry name" value="HISTONE DEACETYLASE 3"/>
    <property type="match status" value="1"/>
</dbReference>
<comment type="caution">
    <text evidence="15">The sequence shown here is derived from an EMBL/GenBank/DDBJ whole genome shotgun (WGS) entry which is preliminary data.</text>
</comment>
<comment type="catalytic activity">
    <reaction evidence="9">
        <text>N(6)-acetyl-L-lysyl-[histone] + H2O = L-lysyl-[histone] + acetate</text>
        <dbReference type="Rhea" id="RHEA:58196"/>
        <dbReference type="Rhea" id="RHEA-COMP:9845"/>
        <dbReference type="Rhea" id="RHEA-COMP:11338"/>
        <dbReference type="ChEBI" id="CHEBI:15377"/>
        <dbReference type="ChEBI" id="CHEBI:29969"/>
        <dbReference type="ChEBI" id="CHEBI:30089"/>
        <dbReference type="ChEBI" id="CHEBI:61930"/>
        <dbReference type="EC" id="3.5.1.98"/>
    </reaction>
</comment>
<dbReference type="InterPro" id="IPR000286">
    <property type="entry name" value="HDACs"/>
</dbReference>
<dbReference type="GO" id="GO:0040029">
    <property type="term" value="P:epigenetic regulation of gene expression"/>
    <property type="evidence" value="ECO:0007669"/>
    <property type="project" value="TreeGrafter"/>
</dbReference>
<dbReference type="Pfam" id="PF00850">
    <property type="entry name" value="Hist_deacetyl"/>
    <property type="match status" value="1"/>
</dbReference>
<organism evidence="15 16">
    <name type="scientific">Powellomyces hirtus</name>
    <dbReference type="NCBI Taxonomy" id="109895"/>
    <lineage>
        <taxon>Eukaryota</taxon>
        <taxon>Fungi</taxon>
        <taxon>Fungi incertae sedis</taxon>
        <taxon>Chytridiomycota</taxon>
        <taxon>Chytridiomycota incertae sedis</taxon>
        <taxon>Chytridiomycetes</taxon>
        <taxon>Spizellomycetales</taxon>
        <taxon>Powellomycetaceae</taxon>
        <taxon>Powellomyces</taxon>
    </lineage>
</organism>
<keyword evidence="16" id="KW-1185">Reference proteome</keyword>
<dbReference type="SUPFAM" id="SSF52768">
    <property type="entry name" value="Arginase/deacetylase"/>
    <property type="match status" value="1"/>
</dbReference>
<keyword evidence="12" id="KW-0479">Metal-binding</keyword>
<dbReference type="GO" id="GO:0141221">
    <property type="term" value="F:histone deacetylase activity, hydrolytic mechanism"/>
    <property type="evidence" value="ECO:0007669"/>
    <property type="project" value="UniProtKB-EC"/>
</dbReference>
<keyword evidence="5 9" id="KW-0805">Transcription regulation</keyword>
<sequence length="488" mass="55665">MSKRNFYQFDHDARKDKGPPVPPNDAELALSTIGQHSKRKVAYFYQEEASAFHYGEGHPMKPARLALTHNLVFGYGLHEKMNCFRSRSATDEEIAHYHSSDYIEFLQRVTPDNRHLWSQWMTRFNLGVDDCPIFDGVYDFCLMYAGASLDAARKLSAGTSDIAVNWSGGLHHAKKWEASGFCYVNDIVLSILELLRVHPRIVYVDIDVHHGDGVQEAFYRSNRVMTVSFHRYDGSFFPGTGNIDEKGVGVGKNYAINVPLTESVDDDSYAYIFRNVMNDVMESFRPTAIVLQCGADSLAKDRLGCFNLSIRGHGECVKFMKNFNIPMLVLGGGGYTIRNVARAWTYETSVLVDQVLDNDLPNNAYMSHFGPEYVLHTPIKDVSAENTNPRQKLDYIREKIREYLRGVEHAPSVQMQEIPSGLEKLHENGDWMADKNADMYADFREDIGLFSDTRNEKELNTADDREHYQGEFDQDRDWPDEEDVDVSL</sequence>
<feature type="region of interest" description="Disordered" evidence="13">
    <location>
        <begin position="1"/>
        <end position="24"/>
    </location>
</feature>
<reference evidence="15 16" key="1">
    <citation type="journal article" date="2019" name="Sci. Rep.">
        <title>Comparative genomics of chytrid fungi reveal insights into the obligate biotrophic and pathogenic lifestyle of Synchytrium endobioticum.</title>
        <authorList>
            <person name="van de Vossenberg B.T.L.H."/>
            <person name="Warris S."/>
            <person name="Nguyen H.D.T."/>
            <person name="van Gent-Pelzer M.P.E."/>
            <person name="Joly D.L."/>
            <person name="van de Geest H.C."/>
            <person name="Bonants P.J.M."/>
            <person name="Smith D.S."/>
            <person name="Levesque C.A."/>
            <person name="van der Lee T.A.J."/>
        </authorList>
    </citation>
    <scope>NUCLEOTIDE SEQUENCE [LARGE SCALE GENOMIC DNA]</scope>
    <source>
        <strain evidence="15 16">CBS 809.83</strain>
    </source>
</reference>
<feature type="active site" description="Proton acceptor" evidence="10">
    <location>
        <position position="172"/>
    </location>
</feature>
<gene>
    <name evidence="15" type="ORF">PhCBS80983_g00370</name>
</gene>
<feature type="compositionally biased region" description="Basic and acidic residues" evidence="13">
    <location>
        <begin position="9"/>
        <end position="18"/>
    </location>
</feature>
<dbReference type="PRINTS" id="PR01270">
    <property type="entry name" value="HDASUPER"/>
</dbReference>
<dbReference type="EMBL" id="QEAQ01000002">
    <property type="protein sequence ID" value="TPX62585.1"/>
    <property type="molecule type" value="Genomic_DNA"/>
</dbReference>
<evidence type="ECO:0000256" key="9">
    <source>
        <dbReference type="PIRNR" id="PIRNR037913"/>
    </source>
</evidence>
<keyword evidence="3 9" id="KW-0378">Hydrolase</keyword>
<keyword evidence="4 9" id="KW-0156">Chromatin regulator</keyword>
<dbReference type="STRING" id="109895.A0A507EGR0"/>